<keyword evidence="2" id="KW-1185">Reference proteome</keyword>
<name>R7ZV84_9BACT</name>
<gene>
    <name evidence="1" type="ORF">ADIS_1465</name>
</gene>
<evidence type="ECO:0000313" key="2">
    <source>
        <dbReference type="Proteomes" id="UP000013909"/>
    </source>
</evidence>
<reference evidence="1 2" key="1">
    <citation type="submission" date="2013-02" db="EMBL/GenBank/DDBJ databases">
        <title>A novel strain isolated from Lonar lake, Maharashtra, India.</title>
        <authorList>
            <person name="Singh A."/>
        </authorList>
    </citation>
    <scope>NUCLEOTIDE SEQUENCE [LARGE SCALE GENOMIC DNA]</scope>
    <source>
        <strain evidence="1 2">AK24</strain>
    </source>
</reference>
<dbReference type="EMBL" id="AQHR01000043">
    <property type="protein sequence ID" value="EON78045.1"/>
    <property type="molecule type" value="Genomic_DNA"/>
</dbReference>
<dbReference type="Proteomes" id="UP000013909">
    <property type="component" value="Unassembled WGS sequence"/>
</dbReference>
<dbReference type="AlphaFoldDB" id="R7ZV84"/>
<dbReference type="STRING" id="1232681.ADIS_1465"/>
<protein>
    <submittedName>
        <fullName evidence="1">Uncharacterized protein</fullName>
    </submittedName>
</protein>
<evidence type="ECO:0000313" key="1">
    <source>
        <dbReference type="EMBL" id="EON78045.1"/>
    </source>
</evidence>
<organism evidence="1 2">
    <name type="scientific">Lunatimonas lonarensis</name>
    <dbReference type="NCBI Taxonomy" id="1232681"/>
    <lineage>
        <taxon>Bacteria</taxon>
        <taxon>Pseudomonadati</taxon>
        <taxon>Bacteroidota</taxon>
        <taxon>Cytophagia</taxon>
        <taxon>Cytophagales</taxon>
        <taxon>Cyclobacteriaceae</taxon>
    </lineage>
</organism>
<dbReference type="RefSeq" id="WP_010853608.1">
    <property type="nucleotide sequence ID" value="NZ_AQHR01000043.1"/>
</dbReference>
<proteinExistence type="predicted"/>
<sequence length="103" mass="12667">MYKKFEKWNTFFEKDIFKNLDVLVIFYGENISTITYYYEQIPNNTFRLLLIKDQSFIYENNLFSYINDFLLVNMENRIVAVGNPMKEKNIFEIFKYKIKQQNE</sequence>
<accession>R7ZV84</accession>
<comment type="caution">
    <text evidence="1">The sequence shown here is derived from an EMBL/GenBank/DDBJ whole genome shotgun (WGS) entry which is preliminary data.</text>
</comment>